<dbReference type="Pfam" id="PF09991">
    <property type="entry name" value="DUF2232"/>
    <property type="match status" value="1"/>
</dbReference>
<dbReference type="EMBL" id="VULR01000008">
    <property type="protein sequence ID" value="MSS43430.1"/>
    <property type="molecule type" value="Genomic_DNA"/>
</dbReference>
<protein>
    <submittedName>
        <fullName evidence="3">DUF2232 domain-containing protein</fullName>
    </submittedName>
    <submittedName>
        <fullName evidence="2">YybS family protein</fullName>
    </submittedName>
</protein>
<comment type="caution">
    <text evidence="3">The sequence shown here is derived from an EMBL/GenBank/DDBJ whole genome shotgun (WGS) entry which is preliminary data.</text>
</comment>
<keyword evidence="1" id="KW-0812">Transmembrane</keyword>
<feature type="transmembrane region" description="Helical" evidence="1">
    <location>
        <begin position="221"/>
        <end position="238"/>
    </location>
</feature>
<organism evidence="3 4">
    <name type="scientific">Anaerosalibacter bizertensis</name>
    <dbReference type="NCBI Taxonomy" id="932217"/>
    <lineage>
        <taxon>Bacteria</taxon>
        <taxon>Bacillati</taxon>
        <taxon>Bacillota</taxon>
        <taxon>Tissierellia</taxon>
        <taxon>Tissierellales</taxon>
        <taxon>Sporanaerobacteraceae</taxon>
        <taxon>Anaerosalibacter</taxon>
    </lineage>
</organism>
<keyword evidence="1" id="KW-0472">Membrane</keyword>
<evidence type="ECO:0000313" key="5">
    <source>
        <dbReference type="Proteomes" id="UP001108123"/>
    </source>
</evidence>
<dbReference type="PANTHER" id="PTHR41324">
    <property type="entry name" value="MEMBRANE PROTEIN-RELATED"/>
    <property type="match status" value="1"/>
</dbReference>
<evidence type="ECO:0000313" key="4">
    <source>
        <dbReference type="Proteomes" id="UP000462760"/>
    </source>
</evidence>
<evidence type="ECO:0000313" key="2">
    <source>
        <dbReference type="EMBL" id="MCG4564995.1"/>
    </source>
</evidence>
<feature type="transmembrane region" description="Helical" evidence="1">
    <location>
        <begin position="102"/>
        <end position="121"/>
    </location>
</feature>
<accession>A0A844FHI6</accession>
<keyword evidence="5" id="KW-1185">Reference proteome</keyword>
<dbReference type="RefSeq" id="WP_154484115.1">
    <property type="nucleotide sequence ID" value="NZ_JAJBNW010000050.1"/>
</dbReference>
<gene>
    <name evidence="3" type="ORF">FYJ27_06745</name>
    <name evidence="2" type="ORF">L0P62_05995</name>
</gene>
<dbReference type="EMBL" id="JAKNID010000017">
    <property type="protein sequence ID" value="MCG4564995.1"/>
    <property type="molecule type" value="Genomic_DNA"/>
</dbReference>
<dbReference type="AlphaFoldDB" id="A0A844FHI6"/>
<dbReference type="Proteomes" id="UP001108123">
    <property type="component" value="Unassembled WGS sequence"/>
</dbReference>
<feature type="transmembrane region" description="Helical" evidence="1">
    <location>
        <begin position="282"/>
        <end position="307"/>
    </location>
</feature>
<proteinExistence type="predicted"/>
<dbReference type="Proteomes" id="UP000462760">
    <property type="component" value="Unassembled WGS sequence"/>
</dbReference>
<sequence length="316" mass="35908">MNQKNDNNKPFLESILAIGISTIYMLIAIYFLPILGILFPAAFIVLGIRNGMKYNITSMIISTLLLGLFADKTIGFFILLAFAPISIALNYLIKKRKSSQEIMLYTTIVALISYIITITLLGKITGISFVNQIEEAFSQVLKSQIKLLKDMGLSSYEMYETTDNLKNIYEYMILIIPSTIIMFSMFTAFLNNIISTSILRKMGYGIVSVPRFSYFKLPDNIILGTIVIYVGVFILRALKVTYHETILINVTLLISFFFFLEGLAVIIFYLNKSRLNKVIKGILIIFIIATVPLSAIISIIGFLDIIFDFRRIRRRI</sequence>
<dbReference type="PANTHER" id="PTHR41324:SF1">
    <property type="entry name" value="DUF2232 DOMAIN-CONTAINING PROTEIN"/>
    <property type="match status" value="1"/>
</dbReference>
<reference evidence="3 4" key="1">
    <citation type="submission" date="2019-08" db="EMBL/GenBank/DDBJ databases">
        <title>In-depth cultivation of the pig gut microbiome towards novel bacterial diversity and tailored functional studies.</title>
        <authorList>
            <person name="Wylensek D."/>
            <person name="Hitch T.C.A."/>
            <person name="Clavel T."/>
        </authorList>
    </citation>
    <scope>NUCLEOTIDE SEQUENCE [LARGE SCALE GENOMIC DNA]</scope>
    <source>
        <strain evidence="3 4">Med78-601-WT-4W-RMD-3</strain>
    </source>
</reference>
<keyword evidence="1" id="KW-1133">Transmembrane helix</keyword>
<name>A0A844FHI6_9FIRM</name>
<feature type="transmembrane region" description="Helical" evidence="1">
    <location>
        <begin position="168"/>
        <end position="191"/>
    </location>
</feature>
<evidence type="ECO:0000256" key="1">
    <source>
        <dbReference type="SAM" id="Phobius"/>
    </source>
</evidence>
<dbReference type="InterPro" id="IPR018710">
    <property type="entry name" value="DUF2232"/>
</dbReference>
<dbReference type="OrthoDB" id="1950201at2"/>
<evidence type="ECO:0000313" key="3">
    <source>
        <dbReference type="EMBL" id="MSS43430.1"/>
    </source>
</evidence>
<reference evidence="2" key="2">
    <citation type="submission" date="2022-01" db="EMBL/GenBank/DDBJ databases">
        <title>Collection of gut derived symbiotic bacterial strains cultured from healthy donors.</title>
        <authorList>
            <person name="Lin H."/>
            <person name="Kohout C."/>
            <person name="Waligurski E."/>
            <person name="Pamer E.G."/>
        </authorList>
    </citation>
    <scope>NUCLEOTIDE SEQUENCE</scope>
    <source>
        <strain evidence="2">MSK.14.39</strain>
    </source>
</reference>
<feature type="transmembrane region" description="Helical" evidence="1">
    <location>
        <begin position="250"/>
        <end position="270"/>
    </location>
</feature>
<feature type="transmembrane region" description="Helical" evidence="1">
    <location>
        <begin position="15"/>
        <end position="45"/>
    </location>
</feature>